<dbReference type="PROSITE" id="PS52016">
    <property type="entry name" value="TONB_DEPENDENT_REC_3"/>
    <property type="match status" value="1"/>
</dbReference>
<keyword evidence="3 11" id="KW-1134">Transmembrane beta strand</keyword>
<evidence type="ECO:0000256" key="6">
    <source>
        <dbReference type="ARBA" id="ARBA00023004"/>
    </source>
</evidence>
<evidence type="ECO:0000256" key="11">
    <source>
        <dbReference type="PROSITE-ProRule" id="PRU01360"/>
    </source>
</evidence>
<keyword evidence="5 11" id="KW-0812">Transmembrane</keyword>
<feature type="chain" id="PRO_5013372228" description="TonB-dependent receptor" evidence="13">
    <location>
        <begin position="33"/>
        <end position="747"/>
    </location>
</feature>
<evidence type="ECO:0000256" key="5">
    <source>
        <dbReference type="ARBA" id="ARBA00022692"/>
    </source>
</evidence>
<evidence type="ECO:0000256" key="9">
    <source>
        <dbReference type="ARBA" id="ARBA00023136"/>
    </source>
</evidence>
<dbReference type="GO" id="GO:0009279">
    <property type="term" value="C:cell outer membrane"/>
    <property type="evidence" value="ECO:0007669"/>
    <property type="project" value="UniProtKB-SubCell"/>
</dbReference>
<evidence type="ECO:0000313" key="17">
    <source>
        <dbReference type="Proteomes" id="UP000197097"/>
    </source>
</evidence>
<evidence type="ECO:0000256" key="3">
    <source>
        <dbReference type="ARBA" id="ARBA00022452"/>
    </source>
</evidence>
<feature type="domain" description="TonB-dependent receptor plug" evidence="15">
    <location>
        <begin position="61"/>
        <end position="165"/>
    </location>
</feature>
<dbReference type="Pfam" id="PF00593">
    <property type="entry name" value="TonB_dep_Rec_b-barrel"/>
    <property type="match status" value="1"/>
</dbReference>
<name>A0A246JQT4_9SPHN</name>
<dbReference type="EMBL" id="NISJ01000007">
    <property type="protein sequence ID" value="OWQ95391.1"/>
    <property type="molecule type" value="Genomic_DNA"/>
</dbReference>
<dbReference type="InterPro" id="IPR012910">
    <property type="entry name" value="Plug_dom"/>
</dbReference>
<evidence type="ECO:0000313" key="16">
    <source>
        <dbReference type="EMBL" id="OWQ95391.1"/>
    </source>
</evidence>
<dbReference type="PANTHER" id="PTHR32552">
    <property type="entry name" value="FERRICHROME IRON RECEPTOR-RELATED"/>
    <property type="match status" value="1"/>
</dbReference>
<keyword evidence="17" id="KW-1185">Reference proteome</keyword>
<evidence type="ECO:0000256" key="7">
    <source>
        <dbReference type="ARBA" id="ARBA00023065"/>
    </source>
</evidence>
<keyword evidence="10 11" id="KW-0998">Cell outer membrane</keyword>
<keyword evidence="7" id="KW-0406">Ion transport</keyword>
<evidence type="ECO:0000256" key="13">
    <source>
        <dbReference type="SAM" id="SignalP"/>
    </source>
</evidence>
<keyword evidence="6" id="KW-0408">Iron</keyword>
<evidence type="ECO:0000256" key="10">
    <source>
        <dbReference type="ARBA" id="ARBA00023237"/>
    </source>
</evidence>
<keyword evidence="13" id="KW-0732">Signal</keyword>
<dbReference type="Proteomes" id="UP000197097">
    <property type="component" value="Unassembled WGS sequence"/>
</dbReference>
<evidence type="ECO:0000256" key="12">
    <source>
        <dbReference type="RuleBase" id="RU003357"/>
    </source>
</evidence>
<dbReference type="PANTHER" id="PTHR32552:SF81">
    <property type="entry name" value="TONB-DEPENDENT OUTER MEMBRANE RECEPTOR"/>
    <property type="match status" value="1"/>
</dbReference>
<dbReference type="AlphaFoldDB" id="A0A246JQT4"/>
<dbReference type="InterPro" id="IPR036942">
    <property type="entry name" value="Beta-barrel_TonB_sf"/>
</dbReference>
<comment type="subcellular location">
    <subcellularLocation>
        <location evidence="1 11">Cell outer membrane</location>
        <topology evidence="1 11">Multi-pass membrane protein</topology>
    </subcellularLocation>
</comment>
<feature type="signal peptide" evidence="13">
    <location>
        <begin position="1"/>
        <end position="32"/>
    </location>
</feature>
<proteinExistence type="inferred from homology"/>
<evidence type="ECO:0000259" key="15">
    <source>
        <dbReference type="Pfam" id="PF07715"/>
    </source>
</evidence>
<organism evidence="16 17">
    <name type="scientific">Sphingopyxis witflariensis</name>
    <dbReference type="NCBI Taxonomy" id="173675"/>
    <lineage>
        <taxon>Bacteria</taxon>
        <taxon>Pseudomonadati</taxon>
        <taxon>Pseudomonadota</taxon>
        <taxon>Alphaproteobacteria</taxon>
        <taxon>Sphingomonadales</taxon>
        <taxon>Sphingomonadaceae</taxon>
        <taxon>Sphingopyxis</taxon>
    </lineage>
</organism>
<dbReference type="Pfam" id="PF07715">
    <property type="entry name" value="Plug"/>
    <property type="match status" value="1"/>
</dbReference>
<evidence type="ECO:0000259" key="14">
    <source>
        <dbReference type="Pfam" id="PF00593"/>
    </source>
</evidence>
<dbReference type="InterPro" id="IPR000531">
    <property type="entry name" value="Beta-barrel_TonB"/>
</dbReference>
<dbReference type="SUPFAM" id="SSF56935">
    <property type="entry name" value="Porins"/>
    <property type="match status" value="1"/>
</dbReference>
<feature type="domain" description="TonB-dependent receptor-like beta-barrel" evidence="14">
    <location>
        <begin position="315"/>
        <end position="711"/>
    </location>
</feature>
<keyword evidence="2 11" id="KW-0813">Transport</keyword>
<evidence type="ECO:0008006" key="18">
    <source>
        <dbReference type="Google" id="ProtNLM"/>
    </source>
</evidence>
<keyword evidence="9 11" id="KW-0472">Membrane</keyword>
<comment type="similarity">
    <text evidence="11 12">Belongs to the TonB-dependent receptor family.</text>
</comment>
<dbReference type="InterPro" id="IPR039426">
    <property type="entry name" value="TonB-dep_rcpt-like"/>
</dbReference>
<keyword evidence="8 12" id="KW-0798">TonB box</keyword>
<evidence type="ECO:0000256" key="4">
    <source>
        <dbReference type="ARBA" id="ARBA00022496"/>
    </source>
</evidence>
<evidence type="ECO:0000256" key="2">
    <source>
        <dbReference type="ARBA" id="ARBA00022448"/>
    </source>
</evidence>
<evidence type="ECO:0000256" key="8">
    <source>
        <dbReference type="ARBA" id="ARBA00023077"/>
    </source>
</evidence>
<gene>
    <name evidence="16" type="ORF">CDQ91_14005</name>
</gene>
<keyword evidence="4" id="KW-0410">Iron transport</keyword>
<sequence>MSSARGHDMMLRTGLLISASILISAAASPAFGQAAAEAETANENNAGEIIVTAQRRETALSRTAVSATTFSGDQLQSAGIATLDDLATQTPNFNYVDTGLIPRYRIRGDGLQVFNDTSESPVGFAVDDIVYGAGALQRVPLYDVQRVEVLRGPQGTLFGRNTTAGLVQVTTNKPGESFEGYLQGQLGSFWQRQVEGAANIPFAEGVRGRVAFYYDKDDGFQRNAAFPDGQRWSARDVLSGRAQLGFDMGPDASLLLKASVTRDRSVAPSSGSQGALDPVTGAPCDTARILANECVNGTGFNFGEPDPKKIFSDFDGMPNHLDFAEYSARLNWNIAPSVELVSITGYLDYDRIFQEDADGSAVGGFLGNASAIYTLDAKQFSQELQLRGGRPGGLNWVAGAFYYNDRRTATSTVPEFFGTAIDTTGRVKTESGALFVNADFPLGDTVGVELGGRFTKETKKLDLVFPAAPSASYKVSVDEFTWRAGINWTPSDVLFLYANAATGYKSPDFNTTLLFGDASAAAPTDPETSLALEAGAKWRLNDGRLLFSVAGFRNHVKNKQATVAELVGGLPVSRLFNFGELEVFGAEFELTGKVTDQLTVQLGLSLLDTQIDAPPTAVYRSGPAGDVTPVDGKELTATPHYKVNGLLRYDFEPSSVGQFAVQGDFTFTGHQFFQLDNNDRDAQNAYGTANLRLFWRDPSDRYSVQAFVENVTNTAYASYVVTPGGFDTRYIWWGKPRTWGVRMGVDF</sequence>
<comment type="caution">
    <text evidence="16">The sequence shown here is derived from an EMBL/GenBank/DDBJ whole genome shotgun (WGS) entry which is preliminary data.</text>
</comment>
<reference evidence="16 17" key="1">
    <citation type="journal article" date="2002" name="Int. J. Syst. Evol. Microbiol.">
        <title>Sphingopyxis witflariensis sp. nov., isolated from activated sludge.</title>
        <authorList>
            <person name="Kampfer P."/>
            <person name="Witzenberger R."/>
            <person name="Denner E.B."/>
            <person name="Busse H.J."/>
            <person name="Neef A."/>
        </authorList>
    </citation>
    <scope>NUCLEOTIDE SEQUENCE [LARGE SCALE GENOMIC DNA]</scope>
    <source>
        <strain evidence="16 17">DSM 14551</strain>
    </source>
</reference>
<accession>A0A246JQT4</accession>
<protein>
    <recommendedName>
        <fullName evidence="18">TonB-dependent receptor</fullName>
    </recommendedName>
</protein>
<dbReference type="GO" id="GO:0006826">
    <property type="term" value="P:iron ion transport"/>
    <property type="evidence" value="ECO:0007669"/>
    <property type="project" value="UniProtKB-KW"/>
</dbReference>
<dbReference type="Gene3D" id="2.40.170.20">
    <property type="entry name" value="TonB-dependent receptor, beta-barrel domain"/>
    <property type="match status" value="1"/>
</dbReference>
<evidence type="ECO:0000256" key="1">
    <source>
        <dbReference type="ARBA" id="ARBA00004571"/>
    </source>
</evidence>